<gene>
    <name evidence="2" type="ORF">NATSA_04205</name>
</gene>
<protein>
    <submittedName>
        <fullName evidence="2">Uncharacterized protein</fullName>
    </submittedName>
</protein>
<dbReference type="Proteomes" id="UP000673975">
    <property type="component" value="Unassembled WGS sequence"/>
</dbReference>
<comment type="caution">
    <text evidence="2">The sequence shown here is derived from an EMBL/GenBank/DDBJ whole genome shotgun (WGS) entry which is preliminary data.</text>
</comment>
<accession>A0A8J7RRZ1</accession>
<dbReference type="EMBL" id="JAFIDN010000002">
    <property type="protein sequence ID" value="MBP3191862.1"/>
    <property type="molecule type" value="Genomic_DNA"/>
</dbReference>
<evidence type="ECO:0000313" key="2">
    <source>
        <dbReference type="EMBL" id="MBP3191862.1"/>
    </source>
</evidence>
<reference evidence="2" key="1">
    <citation type="submission" date="2021-02" db="EMBL/GenBank/DDBJ databases">
        <title>Natronogracilivirga saccharolytica gen. nov. sp. nov. a new anaerobic, haloalkiliphilic carbohydrate-fermenting bacterium from soda lake and proposing of Cyclonatronumiaceae fam. nov. in the phylum Balneolaeota.</title>
        <authorList>
            <person name="Zhilina T.N."/>
            <person name="Sorokin D.Y."/>
            <person name="Zavarzina D.G."/>
            <person name="Toshchakov S.V."/>
            <person name="Kublanov I.V."/>
        </authorList>
    </citation>
    <scope>NUCLEOTIDE SEQUENCE</scope>
    <source>
        <strain evidence="2">Z-1702</strain>
    </source>
</reference>
<evidence type="ECO:0000313" key="3">
    <source>
        <dbReference type="Proteomes" id="UP000673975"/>
    </source>
</evidence>
<feature type="region of interest" description="Disordered" evidence="1">
    <location>
        <begin position="1"/>
        <end position="37"/>
    </location>
</feature>
<dbReference type="RefSeq" id="WP_210510694.1">
    <property type="nucleotide sequence ID" value="NZ_JAFIDN010000002.1"/>
</dbReference>
<name>A0A8J7RRZ1_9BACT</name>
<evidence type="ECO:0000256" key="1">
    <source>
        <dbReference type="SAM" id="MobiDB-lite"/>
    </source>
</evidence>
<proteinExistence type="predicted"/>
<organism evidence="2 3">
    <name type="scientific">Natronogracilivirga saccharolytica</name>
    <dbReference type="NCBI Taxonomy" id="2812953"/>
    <lineage>
        <taxon>Bacteria</taxon>
        <taxon>Pseudomonadati</taxon>
        <taxon>Balneolota</taxon>
        <taxon>Balneolia</taxon>
        <taxon>Balneolales</taxon>
        <taxon>Cyclonatronaceae</taxon>
        <taxon>Natronogracilivirga</taxon>
    </lineage>
</organism>
<dbReference type="AlphaFoldDB" id="A0A8J7RRZ1"/>
<sequence>MTQEDHNPENMQNDQHKTDQTSGKEKQNESDSRSSEEDLFRFRNFARHILSDVFDLERGFPGTFMDLFRRPDAVVYTRMTPRNSARNSIILEV</sequence>
<keyword evidence="3" id="KW-1185">Reference proteome</keyword>